<keyword evidence="2" id="KW-0732">Signal</keyword>
<protein>
    <submittedName>
        <fullName evidence="3">DUF1517 domain-containing protein</fullName>
    </submittedName>
</protein>
<dbReference type="InterPro" id="IPR053023">
    <property type="entry name" value="FLAP_modulator"/>
</dbReference>
<dbReference type="InterPro" id="IPR010903">
    <property type="entry name" value="DUF1517"/>
</dbReference>
<name>A0AAU8JIV8_9CYAN</name>
<gene>
    <name evidence="3" type="ORF">ABWT76_001215</name>
</gene>
<dbReference type="Pfam" id="PF07466">
    <property type="entry name" value="DUF1517"/>
    <property type="match status" value="1"/>
</dbReference>
<evidence type="ECO:0000313" key="3">
    <source>
        <dbReference type="EMBL" id="XCM38370.1"/>
    </source>
</evidence>
<dbReference type="AlphaFoldDB" id="A0AAU8JIV8"/>
<evidence type="ECO:0000256" key="2">
    <source>
        <dbReference type="SAM" id="SignalP"/>
    </source>
</evidence>
<dbReference type="PIRSF" id="PIRSF037221">
    <property type="entry name" value="DUF1517"/>
    <property type="match status" value="1"/>
</dbReference>
<dbReference type="RefSeq" id="WP_054465938.1">
    <property type="nucleotide sequence ID" value="NZ_CP159837.1"/>
</dbReference>
<keyword evidence="1" id="KW-0472">Membrane</keyword>
<keyword evidence="1" id="KW-1133">Transmembrane helix</keyword>
<proteinExistence type="predicted"/>
<dbReference type="PANTHER" id="PTHR33975:SF2">
    <property type="entry name" value="MYELIN-ASSOCIATED OLIGODENDROCYTE BASIC PROTEIN"/>
    <property type="match status" value="1"/>
</dbReference>
<evidence type="ECO:0000256" key="1">
    <source>
        <dbReference type="SAM" id="Phobius"/>
    </source>
</evidence>
<dbReference type="EMBL" id="CP159837">
    <property type="protein sequence ID" value="XCM38370.1"/>
    <property type="molecule type" value="Genomic_DNA"/>
</dbReference>
<feature type="signal peptide" evidence="2">
    <location>
        <begin position="1"/>
        <end position="33"/>
    </location>
</feature>
<sequence>MYQKSNIKSFFKSCLAIALVIALVFGNAQSALAARTGGRIGGGSFRAPTRTYAPPTRAYPGGGYGGGIGFPFIFPFFGFGGGGLFTLLIVFAVANFLIRSFNNGGEEAIEEYNSNPTVSIAQVQVGLLAGARSLQTELNQIAESADTGSEAGRAEVLQEVSLALLRHPEYWVYGATTTEQTKLNAAEAKFNQLSLTERSKVERETLSNVNNQLREAERQAALPGEENHGAAADPGEYIVVTILLATEGKLQLPKINDSGDLRQALGQFGGLASDRLLAIEILWAPQASGDTLTTDDILAQYPNLKLV</sequence>
<keyword evidence="1" id="KW-0812">Transmembrane</keyword>
<dbReference type="PANTHER" id="PTHR33975">
    <property type="entry name" value="MYELIN-ASSOCIATED OLIGODENDROCYTE BASIC PROTEIN"/>
    <property type="match status" value="1"/>
</dbReference>
<feature type="chain" id="PRO_5043952924" evidence="2">
    <location>
        <begin position="34"/>
        <end position="307"/>
    </location>
</feature>
<organism evidence="3">
    <name type="scientific">Planktothricoides raciborskii GIHE-MW2</name>
    <dbReference type="NCBI Taxonomy" id="2792601"/>
    <lineage>
        <taxon>Bacteria</taxon>
        <taxon>Bacillati</taxon>
        <taxon>Cyanobacteriota</taxon>
        <taxon>Cyanophyceae</taxon>
        <taxon>Oscillatoriophycideae</taxon>
        <taxon>Oscillatoriales</taxon>
        <taxon>Oscillatoriaceae</taxon>
        <taxon>Planktothricoides</taxon>
    </lineage>
</organism>
<feature type="transmembrane region" description="Helical" evidence="1">
    <location>
        <begin position="72"/>
        <end position="98"/>
    </location>
</feature>
<accession>A0AAU8JIV8</accession>
<reference evidence="3" key="1">
    <citation type="submission" date="2024-07" db="EMBL/GenBank/DDBJ databases">
        <authorList>
            <person name="Kim Y.J."/>
            <person name="Jeong J.Y."/>
        </authorList>
    </citation>
    <scope>NUCLEOTIDE SEQUENCE</scope>
    <source>
        <strain evidence="3">GIHE-MW2</strain>
    </source>
</reference>